<dbReference type="RefSeq" id="WP_090545078.1">
    <property type="nucleotide sequence ID" value="NZ_FNSR01000001.1"/>
</dbReference>
<organism evidence="2 3">
    <name type="scientific">Paraburkholderia caballeronis</name>
    <dbReference type="NCBI Taxonomy" id="416943"/>
    <lineage>
        <taxon>Bacteria</taxon>
        <taxon>Pseudomonadati</taxon>
        <taxon>Pseudomonadota</taxon>
        <taxon>Betaproteobacteria</taxon>
        <taxon>Burkholderiales</taxon>
        <taxon>Burkholderiaceae</taxon>
        <taxon>Paraburkholderia</taxon>
    </lineage>
</organism>
<keyword evidence="3" id="KW-1185">Reference proteome</keyword>
<feature type="region of interest" description="Disordered" evidence="1">
    <location>
        <begin position="49"/>
        <end position="68"/>
    </location>
</feature>
<dbReference type="EMBL" id="FOAJ01000017">
    <property type="protein sequence ID" value="SEL90157.1"/>
    <property type="molecule type" value="Genomic_DNA"/>
</dbReference>
<evidence type="ECO:0000256" key="1">
    <source>
        <dbReference type="SAM" id="MobiDB-lite"/>
    </source>
</evidence>
<sequence>MNAVLFFLGAVLLYGAYGALVLLGKTAPDGYVAVLVAGLTFLGKHVSTSRGPAAGGDGGPAQSSADPSAAAAVAAPTAIAPAAAAKSVGGDAPTLQ</sequence>
<protein>
    <submittedName>
        <fullName evidence="2">Uncharacterized protein</fullName>
    </submittedName>
</protein>
<accession>A0A1H7U1M1</accession>
<proteinExistence type="predicted"/>
<gene>
    <name evidence="2" type="ORF">SAMN05192542_11753</name>
</gene>
<name>A0A1H7U1M1_9BURK</name>
<evidence type="ECO:0000313" key="2">
    <source>
        <dbReference type="EMBL" id="SEL90157.1"/>
    </source>
</evidence>
<dbReference type="STRING" id="416943.SAMN05445871_2397"/>
<dbReference type="Proteomes" id="UP000199120">
    <property type="component" value="Unassembled WGS sequence"/>
</dbReference>
<dbReference type="AlphaFoldDB" id="A0A1H7U1M1"/>
<evidence type="ECO:0000313" key="3">
    <source>
        <dbReference type="Proteomes" id="UP000199120"/>
    </source>
</evidence>
<reference evidence="3" key="1">
    <citation type="submission" date="2016-10" db="EMBL/GenBank/DDBJ databases">
        <authorList>
            <person name="Varghese N."/>
            <person name="Submissions S."/>
        </authorList>
    </citation>
    <scope>NUCLEOTIDE SEQUENCE [LARGE SCALE GENOMIC DNA]</scope>
    <source>
        <strain evidence="3">LMG 26416</strain>
    </source>
</reference>